<dbReference type="EMBL" id="BTSY01000001">
    <property type="protein sequence ID" value="GMT09750.1"/>
    <property type="molecule type" value="Genomic_DNA"/>
</dbReference>
<dbReference type="Proteomes" id="UP001432322">
    <property type="component" value="Unassembled WGS sequence"/>
</dbReference>
<dbReference type="AlphaFoldDB" id="A0AAV5UW24"/>
<sequence length="71" mass="7773">FLNGFNVNKLSVRMDGAESELLQLHSVMKEVGPKTIDLCLNSQLPLEHLTGLAGAVEAMQLSYYNLPVVQS</sequence>
<protein>
    <recommendedName>
        <fullName evidence="3">Tropomodulin</fullName>
    </recommendedName>
</protein>
<keyword evidence="2" id="KW-1185">Reference proteome</keyword>
<name>A0AAV5UW24_9BILA</name>
<feature type="non-terminal residue" evidence="1">
    <location>
        <position position="1"/>
    </location>
</feature>
<accession>A0AAV5UW24</accession>
<gene>
    <name evidence="1" type="ORF">PFISCL1PPCAC_1047</name>
</gene>
<comment type="caution">
    <text evidence="1">The sequence shown here is derived from an EMBL/GenBank/DDBJ whole genome shotgun (WGS) entry which is preliminary data.</text>
</comment>
<evidence type="ECO:0000313" key="2">
    <source>
        <dbReference type="Proteomes" id="UP001432322"/>
    </source>
</evidence>
<organism evidence="1 2">
    <name type="scientific">Pristionchus fissidentatus</name>
    <dbReference type="NCBI Taxonomy" id="1538716"/>
    <lineage>
        <taxon>Eukaryota</taxon>
        <taxon>Metazoa</taxon>
        <taxon>Ecdysozoa</taxon>
        <taxon>Nematoda</taxon>
        <taxon>Chromadorea</taxon>
        <taxon>Rhabditida</taxon>
        <taxon>Rhabditina</taxon>
        <taxon>Diplogasteromorpha</taxon>
        <taxon>Diplogasteroidea</taxon>
        <taxon>Neodiplogasteridae</taxon>
        <taxon>Pristionchus</taxon>
    </lineage>
</organism>
<feature type="non-terminal residue" evidence="1">
    <location>
        <position position="71"/>
    </location>
</feature>
<proteinExistence type="predicted"/>
<reference evidence="1" key="1">
    <citation type="submission" date="2023-10" db="EMBL/GenBank/DDBJ databases">
        <title>Genome assembly of Pristionchus species.</title>
        <authorList>
            <person name="Yoshida K."/>
            <person name="Sommer R.J."/>
        </authorList>
    </citation>
    <scope>NUCLEOTIDE SEQUENCE</scope>
    <source>
        <strain evidence="1">RS5133</strain>
    </source>
</reference>
<evidence type="ECO:0000313" key="1">
    <source>
        <dbReference type="EMBL" id="GMT09750.1"/>
    </source>
</evidence>
<evidence type="ECO:0008006" key="3">
    <source>
        <dbReference type="Google" id="ProtNLM"/>
    </source>
</evidence>